<evidence type="ECO:0000256" key="2">
    <source>
        <dbReference type="ARBA" id="ARBA00005262"/>
    </source>
</evidence>
<feature type="transmembrane region" description="Helical" evidence="7">
    <location>
        <begin position="147"/>
        <end position="180"/>
    </location>
</feature>
<evidence type="ECO:0000313" key="9">
    <source>
        <dbReference type="Proteomes" id="UP001156601"/>
    </source>
</evidence>
<organism evidence="8 9">
    <name type="scientific">Agaribacter marinus</name>
    <dbReference type="NCBI Taxonomy" id="1431249"/>
    <lineage>
        <taxon>Bacteria</taxon>
        <taxon>Pseudomonadati</taxon>
        <taxon>Pseudomonadota</taxon>
        <taxon>Gammaproteobacteria</taxon>
        <taxon>Alteromonadales</taxon>
        <taxon>Alteromonadaceae</taxon>
        <taxon>Agaribacter</taxon>
    </lineage>
</organism>
<comment type="similarity">
    <text evidence="2">Belongs to the chromate ion transporter (CHR) (TC 2.A.51) family.</text>
</comment>
<evidence type="ECO:0000256" key="3">
    <source>
        <dbReference type="ARBA" id="ARBA00022475"/>
    </source>
</evidence>
<dbReference type="AlphaFoldDB" id="A0AA37WIM5"/>
<dbReference type="EMBL" id="BSOT01000005">
    <property type="protein sequence ID" value="GLR71207.1"/>
    <property type="molecule type" value="Genomic_DNA"/>
</dbReference>
<reference evidence="8" key="1">
    <citation type="journal article" date="2014" name="Int. J. Syst. Evol. Microbiol.">
        <title>Complete genome sequence of Corynebacterium casei LMG S-19264T (=DSM 44701T), isolated from a smear-ripened cheese.</title>
        <authorList>
            <consortium name="US DOE Joint Genome Institute (JGI-PGF)"/>
            <person name="Walter F."/>
            <person name="Albersmeier A."/>
            <person name="Kalinowski J."/>
            <person name="Ruckert C."/>
        </authorList>
    </citation>
    <scope>NUCLEOTIDE SEQUENCE</scope>
    <source>
        <strain evidence="8">NBRC 110023</strain>
    </source>
</reference>
<reference evidence="8" key="2">
    <citation type="submission" date="2023-01" db="EMBL/GenBank/DDBJ databases">
        <title>Draft genome sequence of Agaribacter marinus strain NBRC 110023.</title>
        <authorList>
            <person name="Sun Q."/>
            <person name="Mori K."/>
        </authorList>
    </citation>
    <scope>NUCLEOTIDE SEQUENCE</scope>
    <source>
        <strain evidence="8">NBRC 110023</strain>
    </source>
</reference>
<feature type="transmembrane region" description="Helical" evidence="7">
    <location>
        <begin position="115"/>
        <end position="135"/>
    </location>
</feature>
<gene>
    <name evidence="8" type="ORF">GCM10007852_21150</name>
</gene>
<dbReference type="PANTHER" id="PTHR33567:SF3">
    <property type="entry name" value="CHROMATE ION TRANSPORTER (EUROFUNG)"/>
    <property type="match status" value="1"/>
</dbReference>
<dbReference type="Pfam" id="PF02417">
    <property type="entry name" value="Chromate_transp"/>
    <property type="match status" value="2"/>
</dbReference>
<keyword evidence="4 7" id="KW-0812">Transmembrane</keyword>
<feature type="transmembrane region" description="Helical" evidence="7">
    <location>
        <begin position="12"/>
        <end position="33"/>
    </location>
</feature>
<evidence type="ECO:0000256" key="7">
    <source>
        <dbReference type="SAM" id="Phobius"/>
    </source>
</evidence>
<feature type="transmembrane region" description="Helical" evidence="7">
    <location>
        <begin position="300"/>
        <end position="325"/>
    </location>
</feature>
<sequence>MNMNTINNVIDVFWRFLVLGCTSFGGPVAHLGYFRQSLIEKRQWLSDRQYAELVSLCQFLPGPASSQVGFALGYSQAGFAGAFAAFIAFTAPSVCLLLGFAYIIEFVSIEVQTMLIHGLKLAACIIVADAVWGMWAKLCSTLLLKSLAVVSAVVLIAFPIIGLQLIVLLVAAVIGGYFFTASSADRTNALALNTALQVNKHIARACLILFFVLLLMAVFVAPYGENSAQIAGGFYQAGALVFGGGHVVLPLLEDLTVNNAWLSEQTFLAGYGASQSLPGPLFSFAAYLGANISSSLPPTAVVLLATVAIFLPGFLLMVGVLPYWYKMQRFTLIANAVAGINAAVVGVLAAAFINPLLLASIGHIADLIFVALAFVLLKRFSLSPLIVVVLSLFFAFGAKALYPN</sequence>
<protein>
    <submittedName>
        <fullName evidence="8">Chromate transporter</fullName>
    </submittedName>
</protein>
<keyword evidence="5 7" id="KW-1133">Transmembrane helix</keyword>
<dbReference type="InterPro" id="IPR014047">
    <property type="entry name" value="Chr_Tranpt_l_chain"/>
</dbReference>
<feature type="transmembrane region" description="Helical" evidence="7">
    <location>
        <begin position="80"/>
        <end position="103"/>
    </location>
</feature>
<dbReference type="GO" id="GO:0015109">
    <property type="term" value="F:chromate transmembrane transporter activity"/>
    <property type="evidence" value="ECO:0007669"/>
    <property type="project" value="InterPro"/>
</dbReference>
<keyword evidence="6 7" id="KW-0472">Membrane</keyword>
<dbReference type="Proteomes" id="UP001156601">
    <property type="component" value="Unassembled WGS sequence"/>
</dbReference>
<evidence type="ECO:0000256" key="4">
    <source>
        <dbReference type="ARBA" id="ARBA00022692"/>
    </source>
</evidence>
<name>A0AA37WIM5_9ALTE</name>
<dbReference type="NCBIfam" id="TIGR00937">
    <property type="entry name" value="2A51"/>
    <property type="match status" value="1"/>
</dbReference>
<dbReference type="PANTHER" id="PTHR33567">
    <property type="entry name" value="CHROMATE ION TRANSPORTER (EUROFUNG)"/>
    <property type="match status" value="1"/>
</dbReference>
<dbReference type="InterPro" id="IPR003370">
    <property type="entry name" value="Chromate_transpt"/>
</dbReference>
<proteinExistence type="inferred from homology"/>
<comment type="subcellular location">
    <subcellularLocation>
        <location evidence="1">Cell membrane</location>
        <topology evidence="1">Multi-pass membrane protein</topology>
    </subcellularLocation>
</comment>
<feature type="transmembrane region" description="Helical" evidence="7">
    <location>
        <begin position="384"/>
        <end position="402"/>
    </location>
</feature>
<accession>A0AA37WIM5</accession>
<keyword evidence="3" id="KW-1003">Cell membrane</keyword>
<evidence type="ECO:0000256" key="1">
    <source>
        <dbReference type="ARBA" id="ARBA00004651"/>
    </source>
</evidence>
<evidence type="ECO:0000313" key="8">
    <source>
        <dbReference type="EMBL" id="GLR71207.1"/>
    </source>
</evidence>
<dbReference type="PIRSF" id="PIRSF004810">
    <property type="entry name" value="ChrA"/>
    <property type="match status" value="1"/>
</dbReference>
<feature type="transmembrane region" description="Helical" evidence="7">
    <location>
        <begin position="359"/>
        <end position="377"/>
    </location>
</feature>
<evidence type="ECO:0000256" key="5">
    <source>
        <dbReference type="ARBA" id="ARBA00022989"/>
    </source>
</evidence>
<evidence type="ECO:0000256" key="6">
    <source>
        <dbReference type="ARBA" id="ARBA00023136"/>
    </source>
</evidence>
<keyword evidence="9" id="KW-1185">Reference proteome</keyword>
<feature type="transmembrane region" description="Helical" evidence="7">
    <location>
        <begin position="201"/>
        <end position="221"/>
    </location>
</feature>
<feature type="transmembrane region" description="Helical" evidence="7">
    <location>
        <begin position="267"/>
        <end position="288"/>
    </location>
</feature>
<dbReference type="GO" id="GO:0005886">
    <property type="term" value="C:plasma membrane"/>
    <property type="evidence" value="ECO:0007669"/>
    <property type="project" value="UniProtKB-SubCell"/>
</dbReference>
<feature type="transmembrane region" description="Helical" evidence="7">
    <location>
        <begin position="233"/>
        <end position="255"/>
    </location>
</feature>
<feature type="transmembrane region" description="Helical" evidence="7">
    <location>
        <begin position="332"/>
        <end position="353"/>
    </location>
</feature>
<comment type="caution">
    <text evidence="8">The sequence shown here is derived from an EMBL/GenBank/DDBJ whole genome shotgun (WGS) entry which is preliminary data.</text>
</comment>